<dbReference type="Gene3D" id="3.40.50.620">
    <property type="entry name" value="HUPs"/>
    <property type="match status" value="1"/>
</dbReference>
<dbReference type="InterPro" id="IPR014729">
    <property type="entry name" value="Rossmann-like_a/b/a_fold"/>
</dbReference>
<dbReference type="AlphaFoldDB" id="A0A7W6KGM8"/>
<comment type="caution">
    <text evidence="2">The sequence shown here is derived from an EMBL/GenBank/DDBJ whole genome shotgun (WGS) entry which is preliminary data.</text>
</comment>
<dbReference type="RefSeq" id="WP_183482851.1">
    <property type="nucleotide sequence ID" value="NZ_JACIDZ010000002.1"/>
</dbReference>
<name>A0A7W6KGM8_9HYPH</name>
<evidence type="ECO:0000259" key="1">
    <source>
        <dbReference type="Pfam" id="PF00582"/>
    </source>
</evidence>
<dbReference type="Proteomes" id="UP000530571">
    <property type="component" value="Unassembled WGS sequence"/>
</dbReference>
<dbReference type="CDD" id="cd00293">
    <property type="entry name" value="USP-like"/>
    <property type="match status" value="1"/>
</dbReference>
<dbReference type="Pfam" id="PF00582">
    <property type="entry name" value="Usp"/>
    <property type="match status" value="1"/>
</dbReference>
<evidence type="ECO:0000313" key="2">
    <source>
        <dbReference type="EMBL" id="MBB4120914.1"/>
    </source>
</evidence>
<evidence type="ECO:0000313" key="3">
    <source>
        <dbReference type="Proteomes" id="UP000530571"/>
    </source>
</evidence>
<organism evidence="2 3">
    <name type="scientific">Martelella radicis</name>
    <dbReference type="NCBI Taxonomy" id="1397476"/>
    <lineage>
        <taxon>Bacteria</taxon>
        <taxon>Pseudomonadati</taxon>
        <taxon>Pseudomonadota</taxon>
        <taxon>Alphaproteobacteria</taxon>
        <taxon>Hyphomicrobiales</taxon>
        <taxon>Aurantimonadaceae</taxon>
        <taxon>Martelella</taxon>
    </lineage>
</organism>
<proteinExistence type="predicted"/>
<accession>A0A7W6KGM8</accession>
<feature type="domain" description="UspA" evidence="1">
    <location>
        <begin position="1"/>
        <end position="137"/>
    </location>
</feature>
<dbReference type="InterPro" id="IPR006016">
    <property type="entry name" value="UspA"/>
</dbReference>
<sequence>MFKKIMVPVDLAHADKLSRSLQTAAEIAKLYDAPVTFVGVTSSAPGSLGHNPKEFEAKLKTFAEEQSARNGISADSHSVIAHDPAVDLNQSLARTVGELGCDLVIMATHVPNLADHFMHSHGGQLATHTDASVFLVRG</sequence>
<reference evidence="2 3" key="1">
    <citation type="submission" date="2020-08" db="EMBL/GenBank/DDBJ databases">
        <title>Genomic Encyclopedia of Type Strains, Phase IV (KMG-IV): sequencing the most valuable type-strain genomes for metagenomic binning, comparative biology and taxonomic classification.</title>
        <authorList>
            <person name="Goeker M."/>
        </authorList>
    </citation>
    <scope>NUCLEOTIDE SEQUENCE [LARGE SCALE GENOMIC DNA]</scope>
    <source>
        <strain evidence="2 3">DSM 28101</strain>
    </source>
</reference>
<dbReference type="EMBL" id="JACIDZ010000002">
    <property type="protein sequence ID" value="MBB4120914.1"/>
    <property type="molecule type" value="Genomic_DNA"/>
</dbReference>
<keyword evidence="3" id="KW-1185">Reference proteome</keyword>
<gene>
    <name evidence="2" type="ORF">GGR30_000825</name>
</gene>
<dbReference type="SUPFAM" id="SSF52402">
    <property type="entry name" value="Adenine nucleotide alpha hydrolases-like"/>
    <property type="match status" value="1"/>
</dbReference>
<protein>
    <submittedName>
        <fullName evidence="2">Nucleotide-binding universal stress UspA family protein</fullName>
    </submittedName>
</protein>